<reference evidence="2" key="1">
    <citation type="journal article" date="2022" name="bioRxiv">
        <title>Sequencing and chromosome-scale assembly of the giantPleurodeles waltlgenome.</title>
        <authorList>
            <person name="Brown T."/>
            <person name="Elewa A."/>
            <person name="Iarovenko S."/>
            <person name="Subramanian E."/>
            <person name="Araus A.J."/>
            <person name="Petzold A."/>
            <person name="Susuki M."/>
            <person name="Suzuki K.-i.T."/>
            <person name="Hayashi T."/>
            <person name="Toyoda A."/>
            <person name="Oliveira C."/>
            <person name="Osipova E."/>
            <person name="Leigh N.D."/>
            <person name="Simon A."/>
            <person name="Yun M.H."/>
        </authorList>
    </citation>
    <scope>NUCLEOTIDE SEQUENCE</scope>
    <source>
        <strain evidence="2">20211129_DDA</strain>
        <tissue evidence="2">Liver</tissue>
    </source>
</reference>
<gene>
    <name evidence="2" type="ORF">NDU88_000110</name>
</gene>
<evidence type="ECO:0000313" key="2">
    <source>
        <dbReference type="EMBL" id="KAJ1190791.1"/>
    </source>
</evidence>
<evidence type="ECO:0000256" key="1">
    <source>
        <dbReference type="SAM" id="MobiDB-lite"/>
    </source>
</evidence>
<name>A0AAV7UQC9_PLEWA</name>
<proteinExistence type="predicted"/>
<dbReference type="EMBL" id="JANPWB010000004">
    <property type="protein sequence ID" value="KAJ1190791.1"/>
    <property type="molecule type" value="Genomic_DNA"/>
</dbReference>
<organism evidence="2 3">
    <name type="scientific">Pleurodeles waltl</name>
    <name type="common">Iberian ribbed newt</name>
    <dbReference type="NCBI Taxonomy" id="8319"/>
    <lineage>
        <taxon>Eukaryota</taxon>
        <taxon>Metazoa</taxon>
        <taxon>Chordata</taxon>
        <taxon>Craniata</taxon>
        <taxon>Vertebrata</taxon>
        <taxon>Euteleostomi</taxon>
        <taxon>Amphibia</taxon>
        <taxon>Batrachia</taxon>
        <taxon>Caudata</taxon>
        <taxon>Salamandroidea</taxon>
        <taxon>Salamandridae</taxon>
        <taxon>Pleurodelinae</taxon>
        <taxon>Pleurodeles</taxon>
    </lineage>
</organism>
<comment type="caution">
    <text evidence="2">The sequence shown here is derived from an EMBL/GenBank/DDBJ whole genome shotgun (WGS) entry which is preliminary data.</text>
</comment>
<evidence type="ECO:0000313" key="3">
    <source>
        <dbReference type="Proteomes" id="UP001066276"/>
    </source>
</evidence>
<dbReference type="Proteomes" id="UP001066276">
    <property type="component" value="Chromosome 2_2"/>
</dbReference>
<protein>
    <submittedName>
        <fullName evidence="2">Uncharacterized protein</fullName>
    </submittedName>
</protein>
<accession>A0AAV7UQC9</accession>
<dbReference type="AlphaFoldDB" id="A0AAV7UQC9"/>
<sequence>MAKNCQSCQEPGKKSRELIKRLGRAEGQWAGAWGPDPNPLLAHHSNAVSTPRLRPAFAYGDLCPVTTVLLVCVKVLSPVCGHGTSKLLQSALKRAPQSEGQADVQGGGRGCNAMLPCHRDFFPGRDSSGMDTGNAENKVER</sequence>
<keyword evidence="3" id="KW-1185">Reference proteome</keyword>
<feature type="region of interest" description="Disordered" evidence="1">
    <location>
        <begin position="122"/>
        <end position="141"/>
    </location>
</feature>